<keyword evidence="5" id="KW-1015">Disulfide bond</keyword>
<dbReference type="Gene3D" id="2.10.90.10">
    <property type="entry name" value="Cystine-knot cytokines"/>
    <property type="match status" value="1"/>
</dbReference>
<dbReference type="InterPro" id="IPR015615">
    <property type="entry name" value="TGF-beta-rel"/>
</dbReference>
<dbReference type="GO" id="GO:0005615">
    <property type="term" value="C:extracellular space"/>
    <property type="evidence" value="ECO:0007669"/>
    <property type="project" value="TreeGrafter"/>
</dbReference>
<evidence type="ECO:0000256" key="2">
    <source>
        <dbReference type="ARBA" id="ARBA00006656"/>
    </source>
</evidence>
<feature type="signal peptide" evidence="8">
    <location>
        <begin position="1"/>
        <end position="29"/>
    </location>
</feature>
<feature type="domain" description="TGF-beta family profile" evidence="9">
    <location>
        <begin position="371"/>
        <end position="487"/>
    </location>
</feature>
<evidence type="ECO:0000256" key="6">
    <source>
        <dbReference type="RuleBase" id="RU000354"/>
    </source>
</evidence>
<comment type="similarity">
    <text evidence="2 6">Belongs to the TGF-beta family.</text>
</comment>
<sequence length="487" mass="55411">MGHAAICMAFLYFATIGCLVISSPRRTTGEGEEKLILIGSNSDIHNNSDEDPGTEDPRQTKSYHKVKGTLNMDGNNLDSSKTADTNSTDEYTAILSLNEFNNNKTELGSLIGTDNTGNETSDGMNKTVKSNQRTIPSGIVTDETGVKTKTDSNPGAVVNIIKLKEQEHIENIKRRVLEKLRLDAPPKLSGPRPALPFRHLHQEYLSDGADPGKKRRTLPEFYARKKQVLVMGTDVTTECTNRKSTGCYHFDVAGKVNPNHVFAAEIWIYKLFNQYDPHLQTFIVSELRQDMHGRRRPKNMVNRVETHMKYGWLKIEVKRSVIRWLQKPRQNDGIAILCKTCKRKNPRTIFSYKNDTRPFLVITTKKGHNIRKARSTPRICTERSTECCMKPLTINFHDIGWDSMIRPVSFQANYCYGSCEAQNQAHYNHTQMIQDHRWNQDEWNMMRQLTPCCAPISYSSLSIMYIENNDLQVDFVPNLVATACGCV</sequence>
<organism evidence="10 11">
    <name type="scientific">Mizuhopecten yessoensis</name>
    <name type="common">Japanese scallop</name>
    <name type="synonym">Patinopecten yessoensis</name>
    <dbReference type="NCBI Taxonomy" id="6573"/>
    <lineage>
        <taxon>Eukaryota</taxon>
        <taxon>Metazoa</taxon>
        <taxon>Spiralia</taxon>
        <taxon>Lophotrochozoa</taxon>
        <taxon>Mollusca</taxon>
        <taxon>Bivalvia</taxon>
        <taxon>Autobranchia</taxon>
        <taxon>Pteriomorphia</taxon>
        <taxon>Pectinida</taxon>
        <taxon>Pectinoidea</taxon>
        <taxon>Pectinidae</taxon>
        <taxon>Mizuhopecten</taxon>
    </lineage>
</organism>
<evidence type="ECO:0000256" key="5">
    <source>
        <dbReference type="ARBA" id="ARBA00023157"/>
    </source>
</evidence>
<proteinExistence type="inferred from homology"/>
<dbReference type="STRING" id="6573.A0A210R622"/>
<dbReference type="SMART" id="SM00204">
    <property type="entry name" value="TGFB"/>
    <property type="match status" value="1"/>
</dbReference>
<dbReference type="InterPro" id="IPR001839">
    <property type="entry name" value="TGF-b_C"/>
</dbReference>
<dbReference type="EMBL" id="NEDP02000216">
    <property type="protein sequence ID" value="OWF56341.1"/>
    <property type="molecule type" value="Genomic_DNA"/>
</dbReference>
<dbReference type="GO" id="GO:0008083">
    <property type="term" value="F:growth factor activity"/>
    <property type="evidence" value="ECO:0007669"/>
    <property type="project" value="UniProtKB-KW"/>
</dbReference>
<keyword evidence="8" id="KW-0732">Signal</keyword>
<dbReference type="InterPro" id="IPR029034">
    <property type="entry name" value="Cystine-knot_cytokine"/>
</dbReference>
<evidence type="ECO:0000259" key="9">
    <source>
        <dbReference type="PROSITE" id="PS51362"/>
    </source>
</evidence>
<evidence type="ECO:0000256" key="3">
    <source>
        <dbReference type="ARBA" id="ARBA00022525"/>
    </source>
</evidence>
<dbReference type="SUPFAM" id="SSF57501">
    <property type="entry name" value="Cystine-knot cytokines"/>
    <property type="match status" value="1"/>
</dbReference>
<dbReference type="Proteomes" id="UP000242188">
    <property type="component" value="Unassembled WGS sequence"/>
</dbReference>
<name>A0A210R622_MIZYE</name>
<keyword evidence="4 6" id="KW-0339">Growth factor</keyword>
<dbReference type="InterPro" id="IPR017948">
    <property type="entry name" value="TGFb_CS"/>
</dbReference>
<dbReference type="GO" id="GO:0005125">
    <property type="term" value="F:cytokine activity"/>
    <property type="evidence" value="ECO:0007669"/>
    <property type="project" value="TreeGrafter"/>
</dbReference>
<dbReference type="AlphaFoldDB" id="A0A210R622"/>
<dbReference type="PROSITE" id="PS51362">
    <property type="entry name" value="TGF_BETA_2"/>
    <property type="match status" value="1"/>
</dbReference>
<accession>A0A210R622</accession>
<keyword evidence="3" id="KW-0964">Secreted</keyword>
<reference evidence="10 11" key="1">
    <citation type="journal article" date="2017" name="Nat. Ecol. Evol.">
        <title>Scallop genome provides insights into evolution of bilaterian karyotype and development.</title>
        <authorList>
            <person name="Wang S."/>
            <person name="Zhang J."/>
            <person name="Jiao W."/>
            <person name="Li J."/>
            <person name="Xun X."/>
            <person name="Sun Y."/>
            <person name="Guo X."/>
            <person name="Huan P."/>
            <person name="Dong B."/>
            <person name="Zhang L."/>
            <person name="Hu X."/>
            <person name="Sun X."/>
            <person name="Wang J."/>
            <person name="Zhao C."/>
            <person name="Wang Y."/>
            <person name="Wang D."/>
            <person name="Huang X."/>
            <person name="Wang R."/>
            <person name="Lv J."/>
            <person name="Li Y."/>
            <person name="Zhang Z."/>
            <person name="Liu B."/>
            <person name="Lu W."/>
            <person name="Hui Y."/>
            <person name="Liang J."/>
            <person name="Zhou Z."/>
            <person name="Hou R."/>
            <person name="Li X."/>
            <person name="Liu Y."/>
            <person name="Li H."/>
            <person name="Ning X."/>
            <person name="Lin Y."/>
            <person name="Zhao L."/>
            <person name="Xing Q."/>
            <person name="Dou J."/>
            <person name="Li Y."/>
            <person name="Mao J."/>
            <person name="Guo H."/>
            <person name="Dou H."/>
            <person name="Li T."/>
            <person name="Mu C."/>
            <person name="Jiang W."/>
            <person name="Fu Q."/>
            <person name="Fu X."/>
            <person name="Miao Y."/>
            <person name="Liu J."/>
            <person name="Yu Q."/>
            <person name="Li R."/>
            <person name="Liao H."/>
            <person name="Li X."/>
            <person name="Kong Y."/>
            <person name="Jiang Z."/>
            <person name="Chourrout D."/>
            <person name="Li R."/>
            <person name="Bao Z."/>
        </authorList>
    </citation>
    <scope>NUCLEOTIDE SEQUENCE [LARGE SCALE GENOMIC DNA]</scope>
    <source>
        <strain evidence="10 11">PY_sf001</strain>
    </source>
</reference>
<dbReference type="InterPro" id="IPR001111">
    <property type="entry name" value="TGF-b_propeptide"/>
</dbReference>
<protein>
    <submittedName>
        <fullName evidence="10">Growth/differentiation factor 8</fullName>
    </submittedName>
</protein>
<gene>
    <name evidence="10" type="ORF">KP79_PYT08296</name>
</gene>
<evidence type="ECO:0000313" key="11">
    <source>
        <dbReference type="Proteomes" id="UP000242188"/>
    </source>
</evidence>
<comment type="caution">
    <text evidence="10">The sequence shown here is derived from an EMBL/GenBank/DDBJ whole genome shotgun (WGS) entry which is preliminary data.</text>
</comment>
<comment type="subcellular location">
    <subcellularLocation>
        <location evidence="1">Secreted</location>
    </subcellularLocation>
</comment>
<evidence type="ECO:0000256" key="7">
    <source>
        <dbReference type="SAM" id="MobiDB-lite"/>
    </source>
</evidence>
<dbReference type="CDD" id="cd08698">
    <property type="entry name" value="TGF_beta_SF"/>
    <property type="match status" value="1"/>
</dbReference>
<feature type="region of interest" description="Disordered" evidence="7">
    <location>
        <begin position="39"/>
        <end position="61"/>
    </location>
</feature>
<dbReference type="Gene3D" id="2.60.120.970">
    <property type="match status" value="1"/>
</dbReference>
<evidence type="ECO:0000256" key="1">
    <source>
        <dbReference type="ARBA" id="ARBA00004613"/>
    </source>
</evidence>
<keyword evidence="11" id="KW-1185">Reference proteome</keyword>
<dbReference type="PROSITE" id="PS00250">
    <property type="entry name" value="TGF_BETA_1"/>
    <property type="match status" value="1"/>
</dbReference>
<dbReference type="PANTHER" id="PTHR11848:SF298">
    <property type="entry name" value="DAWDLE, ISOFORM A"/>
    <property type="match status" value="1"/>
</dbReference>
<dbReference type="OrthoDB" id="6516235at2759"/>
<dbReference type="PANTHER" id="PTHR11848">
    <property type="entry name" value="TGF-BETA FAMILY"/>
    <property type="match status" value="1"/>
</dbReference>
<evidence type="ECO:0000313" key="10">
    <source>
        <dbReference type="EMBL" id="OWF56341.1"/>
    </source>
</evidence>
<evidence type="ECO:0000256" key="8">
    <source>
        <dbReference type="SAM" id="SignalP"/>
    </source>
</evidence>
<feature type="chain" id="PRO_5012284318" evidence="8">
    <location>
        <begin position="30"/>
        <end position="487"/>
    </location>
</feature>
<evidence type="ECO:0000256" key="4">
    <source>
        <dbReference type="ARBA" id="ARBA00023030"/>
    </source>
</evidence>
<dbReference type="Pfam" id="PF00688">
    <property type="entry name" value="TGFb_propeptide"/>
    <property type="match status" value="1"/>
</dbReference>
<dbReference type="Pfam" id="PF00019">
    <property type="entry name" value="TGF_beta"/>
    <property type="match status" value="1"/>
</dbReference>